<dbReference type="Pfam" id="PF00132">
    <property type="entry name" value="Hexapep"/>
    <property type="match status" value="1"/>
</dbReference>
<dbReference type="InterPro" id="IPR011004">
    <property type="entry name" value="Trimer_LpxA-like_sf"/>
</dbReference>
<evidence type="ECO:0000256" key="3">
    <source>
        <dbReference type="SAM" id="MobiDB-lite"/>
    </source>
</evidence>
<dbReference type="Proteomes" id="UP001497512">
    <property type="component" value="Chromosome 15"/>
</dbReference>
<evidence type="ECO:0000313" key="4">
    <source>
        <dbReference type="EMBL" id="CAK9206405.1"/>
    </source>
</evidence>
<dbReference type="SUPFAM" id="SSF51161">
    <property type="entry name" value="Trimeric LpxA-like enzymes"/>
    <property type="match status" value="1"/>
</dbReference>
<dbReference type="CDD" id="cd04645">
    <property type="entry name" value="LbH_gamma_CA_like"/>
    <property type="match status" value="1"/>
</dbReference>
<dbReference type="InterPro" id="IPR047324">
    <property type="entry name" value="LbH_gamma_CA-like"/>
</dbReference>
<evidence type="ECO:0000313" key="5">
    <source>
        <dbReference type="Proteomes" id="UP001497512"/>
    </source>
</evidence>
<comment type="similarity">
    <text evidence="1">Belongs to the gamma-class carbonic anhydrase family.</text>
</comment>
<feature type="region of interest" description="Disordered" evidence="3">
    <location>
        <begin position="246"/>
        <end position="268"/>
    </location>
</feature>
<organism evidence="4 5">
    <name type="scientific">Sphagnum troendelagicum</name>
    <dbReference type="NCBI Taxonomy" id="128251"/>
    <lineage>
        <taxon>Eukaryota</taxon>
        <taxon>Viridiplantae</taxon>
        <taxon>Streptophyta</taxon>
        <taxon>Embryophyta</taxon>
        <taxon>Bryophyta</taxon>
        <taxon>Sphagnophytina</taxon>
        <taxon>Sphagnopsida</taxon>
        <taxon>Sphagnales</taxon>
        <taxon>Sphagnaceae</taxon>
        <taxon>Sphagnum</taxon>
    </lineage>
</organism>
<dbReference type="Pfam" id="PF14602">
    <property type="entry name" value="Hexapep_2"/>
    <property type="match status" value="1"/>
</dbReference>
<reference evidence="4" key="1">
    <citation type="submission" date="2024-02" db="EMBL/GenBank/DDBJ databases">
        <authorList>
            <consortium name="ELIXIR-Norway"/>
            <consortium name="Elixir Norway"/>
        </authorList>
    </citation>
    <scope>NUCLEOTIDE SEQUENCE</scope>
</reference>
<dbReference type="PANTHER" id="PTHR13061:SF50">
    <property type="entry name" value="GAMMA CARBONIC ANHYDRASE 1, MITOCHONDRIAL"/>
    <property type="match status" value="1"/>
</dbReference>
<dbReference type="InterPro" id="IPR001451">
    <property type="entry name" value="Hexapep"/>
</dbReference>
<keyword evidence="5" id="KW-1185">Reference proteome</keyword>
<dbReference type="Gene3D" id="2.160.10.10">
    <property type="entry name" value="Hexapeptide repeat proteins"/>
    <property type="match status" value="1"/>
</dbReference>
<dbReference type="InterPro" id="IPR050484">
    <property type="entry name" value="Transf_Hexapept/Carb_Anhydrase"/>
</dbReference>
<evidence type="ECO:0008006" key="6">
    <source>
        <dbReference type="Google" id="ProtNLM"/>
    </source>
</evidence>
<evidence type="ECO:0000256" key="1">
    <source>
        <dbReference type="ARBA" id="ARBA00023595"/>
    </source>
</evidence>
<comment type="subcellular location">
    <subcellularLocation>
        <location evidence="2">Mitochondrion membrane</location>
        <topology evidence="2">Peripheral membrane protein</topology>
        <orientation evidence="2">Matrix side</orientation>
    </subcellularLocation>
</comment>
<evidence type="ECO:0000256" key="2">
    <source>
        <dbReference type="ARBA" id="ARBA00034694"/>
    </source>
</evidence>
<sequence>MGTLGRIVYSLGVALRETGQALDRLGSRVQGSAAFKEELSRHQTIMKLFDKSPVIDETVFVAPSAAVIGDVKIGQNSSIWYGCVIRGDVNYIRVGAETNIQDNTLVHVAKNNAVGNVMPTIIGDKVTVGHNSVLHACTLEDEAFVGMGATILDGAVVEKGAMVAAGALITQNTRVPSGQVWAGNPAKFLRHLTEEEHSFIALSATNYAALADIHAKENLKTFEEIEADKLTRKKWALQSDDYDSQLGIRREKPPQLAFPDKMASKGPH</sequence>
<dbReference type="PANTHER" id="PTHR13061">
    <property type="entry name" value="DYNACTIN SUBUNIT P25"/>
    <property type="match status" value="1"/>
</dbReference>
<protein>
    <recommendedName>
        <fullName evidence="6">Gamma carbonic anhydrase</fullName>
    </recommendedName>
</protein>
<accession>A0ABP0TVZ0</accession>
<name>A0ABP0TVZ0_9BRYO</name>
<dbReference type="EMBL" id="OZ019907">
    <property type="protein sequence ID" value="CAK9206405.1"/>
    <property type="molecule type" value="Genomic_DNA"/>
</dbReference>
<gene>
    <name evidence="4" type="ORF">CSSPTR1EN2_LOCUS8332</name>
</gene>
<proteinExistence type="inferred from homology"/>